<accession>A0A914XFU2</accession>
<proteinExistence type="predicted"/>
<evidence type="ECO:0000313" key="1">
    <source>
        <dbReference type="Proteomes" id="UP000887566"/>
    </source>
</evidence>
<evidence type="ECO:0000313" key="2">
    <source>
        <dbReference type="WBParaSite" id="PSAMB.scaffold7928size6879.g30736.t1"/>
    </source>
</evidence>
<name>A0A914XFU2_9BILA</name>
<organism evidence="1 2">
    <name type="scientific">Plectus sambesii</name>
    <dbReference type="NCBI Taxonomy" id="2011161"/>
    <lineage>
        <taxon>Eukaryota</taxon>
        <taxon>Metazoa</taxon>
        <taxon>Ecdysozoa</taxon>
        <taxon>Nematoda</taxon>
        <taxon>Chromadorea</taxon>
        <taxon>Plectida</taxon>
        <taxon>Plectina</taxon>
        <taxon>Plectoidea</taxon>
        <taxon>Plectidae</taxon>
        <taxon>Plectus</taxon>
    </lineage>
</organism>
<reference evidence="2" key="1">
    <citation type="submission" date="2022-11" db="UniProtKB">
        <authorList>
            <consortium name="WormBaseParasite"/>
        </authorList>
    </citation>
    <scope>IDENTIFICATION</scope>
</reference>
<dbReference type="AlphaFoldDB" id="A0A914XFU2"/>
<dbReference type="Proteomes" id="UP000887566">
    <property type="component" value="Unplaced"/>
</dbReference>
<sequence length="232" mass="27566">MVDYLESEFDKIRLRAFKRRLAGHPLYDFWLEILTDKTRWEKMFASDGLAPTQMVSLVFQWAMINGYFEMVKFLWGRVTDAQREYIGMLQWRKVCFKAKAGEVMKFLCGELCQVNAVGLARITWNTFYTALHFTLHEPTPSERSDNMRKLEFLLANCCPTLRAAMLAAENYRGLTDAFLYKDNETFNLFLEHLNVKQLRHARELVDRVIDRKPSDELKWFRQLLMRRQVTIE</sequence>
<keyword evidence="1" id="KW-1185">Reference proteome</keyword>
<dbReference type="WBParaSite" id="PSAMB.scaffold7928size6879.g30736.t1">
    <property type="protein sequence ID" value="PSAMB.scaffold7928size6879.g30736.t1"/>
    <property type="gene ID" value="PSAMB.scaffold7928size6879.g30736"/>
</dbReference>
<protein>
    <submittedName>
        <fullName evidence="2">Uncharacterized protein</fullName>
    </submittedName>
</protein>